<name>A0A240UJD0_9BURK</name>
<dbReference type="KEGG" id="acip:CBP36_19870"/>
<sequence length="967" mass="106677">MPSYCQIETADSDISLVTAQGTLVSGLRLNGFNFPIGPAEFEEVTSAITRTLQSFLSNSGHSVDFFATVDPSKIRRKLSVLSDGVRNTCDRIGLQMDDVITSNENALAKLTADEALYLVLWTRKSVISKNEIGTEQKEIMEKLADLPRTSKSAQPYFSALSSVREKHEATIGSILEDLKNSGVVCEMLNSREMLRIARMEIDPEFTPADWNPQLVGDRIPVVQSPGILRDQNKRNLDFSDMQYPPISWQLFPRDAQRINSKYVSVGERAFAPVFVEIPPREITPFSVLFDKLKTAKLPWRCLIRIDGGGLAYTSIKAAFAPLLSLTSSSNSKIAEAIKALRDVEFEGNTVTRFRMSFCTWAPADNLKLLAARSSRLAQIVSAWGQCEVREVSGDPLFGMISTVPFITEESAANAGVAPLAHLTRMLPLRPSSPWASGSIVFRTLDGRVIPFQPGSSLQSTWNYIFFGRPGFGKSVQMLNLILSSCMQPGLNRLPQVGIVDIGPSSQYFVNMIRESLPKNLRHLVGGYKLTMSAEHAINPFDTPLGCRHPTPEHKAFIVNILSQIATPAEMDKGYSRMSELISKVIDDVYEMYSVEGAKATPKRYSIGTLPEVDEILSRFNYVHDSNTAWWHIVDFLAGAGENHAATLAQRYAVPTISDCVALSSQVVDVFGKITVDTGESLPEAFSSLISSATRDFPNLSSQTQFDIGEVRIAAINLEEVAKSGSRSAVRQTAIMYMLASYALTKDYRLSPDSVPSMRMPDQYRSYHMKRARETKEELKWIAYDEFHRTSNSEAVQASVMVDMREGRKFNIGVILSSQGAEDFPPAMREFATGTFIVDAGSDNNARSLQKFFGFNDTARNLLTQKVLGPTAAGVPMLVSLTTKKGVFTQILVSTLGQATRWALSTTAEDVLVREIVCSRLGAVEGRSALVALYPNGVQEANERLKEAGVSDSIAQIAKEIVDFRVAR</sequence>
<evidence type="ECO:0000313" key="1">
    <source>
        <dbReference type="EMBL" id="ART61226.1"/>
    </source>
</evidence>
<proteinExistence type="predicted"/>
<reference evidence="1" key="1">
    <citation type="submission" date="2017-05" db="EMBL/GenBank/DDBJ databases">
        <title>Polyphasic characterization of four soil-derived phenanthrene-degrading Acidovorax strains and proposal of Acidovorax phenanthrenivorans sp. nov.</title>
        <authorList>
            <person name="Singleton D."/>
            <person name="Lee J."/>
            <person name="Dickey A.N."/>
            <person name="Stroud A."/>
            <person name="Scholl E.H."/>
            <person name="Wright F.A."/>
            <person name="Aitken M.D."/>
        </authorList>
    </citation>
    <scope>NUCLEOTIDE SEQUENCE</scope>
    <source>
        <strain evidence="1">P4</strain>
        <plasmid evidence="1">pACP4.1</plasmid>
    </source>
</reference>
<keyword evidence="2" id="KW-1185">Reference proteome</keyword>
<dbReference type="SUPFAM" id="SSF52540">
    <property type="entry name" value="P-loop containing nucleoside triphosphate hydrolases"/>
    <property type="match status" value="1"/>
</dbReference>
<keyword evidence="1" id="KW-0614">Plasmid</keyword>
<evidence type="ECO:0008006" key="3">
    <source>
        <dbReference type="Google" id="ProtNLM"/>
    </source>
</evidence>
<organism evidence="1 2">
    <name type="scientific">Acidovorax carolinensis</name>
    <dbReference type="NCBI Taxonomy" id="553814"/>
    <lineage>
        <taxon>Bacteria</taxon>
        <taxon>Pseudomonadati</taxon>
        <taxon>Pseudomonadota</taxon>
        <taxon>Betaproteobacteria</taxon>
        <taxon>Burkholderiales</taxon>
        <taxon>Comamonadaceae</taxon>
        <taxon>Acidovorax</taxon>
    </lineage>
</organism>
<gene>
    <name evidence="1" type="ORF">CBP36_19870</name>
</gene>
<dbReference type="EMBL" id="CP021367">
    <property type="protein sequence ID" value="ART61226.1"/>
    <property type="molecule type" value="Genomic_DNA"/>
</dbReference>
<dbReference type="KEGG" id="acis:CBP35_19840"/>
<protein>
    <recommendedName>
        <fullName evidence="3">Type IV secretion protein IcmB</fullName>
    </recommendedName>
</protein>
<dbReference type="Gene3D" id="3.40.50.300">
    <property type="entry name" value="P-loop containing nucleotide triphosphate hydrolases"/>
    <property type="match status" value="1"/>
</dbReference>
<dbReference type="InterPro" id="IPR027417">
    <property type="entry name" value="P-loop_NTPase"/>
</dbReference>
<accession>A0A240UJD0</accession>
<dbReference type="AlphaFoldDB" id="A0A240UJD0"/>
<evidence type="ECO:0000313" key="2">
    <source>
        <dbReference type="Proteomes" id="UP000194440"/>
    </source>
</evidence>
<dbReference type="Proteomes" id="UP000194440">
    <property type="component" value="Plasmid pACP4.1"/>
</dbReference>
<geneLocation type="plasmid" evidence="1 2">
    <name>pACP4.1</name>
</geneLocation>